<evidence type="ECO:0000256" key="7">
    <source>
        <dbReference type="ARBA" id="ARBA00023136"/>
    </source>
</evidence>
<evidence type="ECO:0000256" key="3">
    <source>
        <dbReference type="ARBA" id="ARBA00022448"/>
    </source>
</evidence>
<dbReference type="OrthoDB" id="3900342at2759"/>
<evidence type="ECO:0000259" key="9">
    <source>
        <dbReference type="Pfam" id="PF00324"/>
    </source>
</evidence>
<keyword evidence="3" id="KW-0813">Transport</keyword>
<dbReference type="FunFam" id="1.20.1740.10:FF:000017">
    <property type="entry name" value="Amino acid permease"/>
    <property type="match status" value="1"/>
</dbReference>
<dbReference type="InterPro" id="IPR004841">
    <property type="entry name" value="AA-permease/SLC12A_dom"/>
</dbReference>
<keyword evidence="11" id="KW-1185">Reference proteome</keyword>
<feature type="transmembrane region" description="Helical" evidence="8">
    <location>
        <begin position="483"/>
        <end position="502"/>
    </location>
</feature>
<dbReference type="GeneID" id="11472738"/>
<gene>
    <name evidence="10" type="ordered locus">Ecym_8297</name>
</gene>
<comment type="similarity">
    <text evidence="2">Belongs to the amino acid-polyamine-organocation (APC) superfamily. YAT (TC 2.A.3.10) family.</text>
</comment>
<keyword evidence="6 8" id="KW-1133">Transmembrane helix</keyword>
<feature type="transmembrane region" description="Helical" evidence="8">
    <location>
        <begin position="317"/>
        <end position="345"/>
    </location>
</feature>
<proteinExistence type="inferred from homology"/>
<evidence type="ECO:0000256" key="8">
    <source>
        <dbReference type="SAM" id="Phobius"/>
    </source>
</evidence>
<protein>
    <recommendedName>
        <fullName evidence="9">Amino acid permease/ SLC12A domain-containing protein</fullName>
    </recommendedName>
</protein>
<dbReference type="Pfam" id="PF00324">
    <property type="entry name" value="AA_permease"/>
    <property type="match status" value="1"/>
</dbReference>
<feature type="domain" description="Amino acid permease/ SLC12A" evidence="9">
    <location>
        <begin position="49"/>
        <end position="512"/>
    </location>
</feature>
<feature type="transmembrane region" description="Helical" evidence="8">
    <location>
        <begin position="193"/>
        <end position="222"/>
    </location>
</feature>
<dbReference type="PIRSF" id="PIRSF006060">
    <property type="entry name" value="AA_transporter"/>
    <property type="match status" value="1"/>
</dbReference>
<evidence type="ECO:0000313" key="11">
    <source>
        <dbReference type="Proteomes" id="UP000006790"/>
    </source>
</evidence>
<dbReference type="RefSeq" id="XP_003648393.1">
    <property type="nucleotide sequence ID" value="XM_003648345.1"/>
</dbReference>
<feature type="transmembrane region" description="Helical" evidence="8">
    <location>
        <begin position="234"/>
        <end position="257"/>
    </location>
</feature>
<feature type="transmembrane region" description="Helical" evidence="8">
    <location>
        <begin position="50"/>
        <end position="68"/>
    </location>
</feature>
<dbReference type="EMBL" id="CP002504">
    <property type="protein sequence ID" value="AET41576.1"/>
    <property type="molecule type" value="Genomic_DNA"/>
</dbReference>
<dbReference type="InParanoid" id="G8JXK2"/>
<feature type="transmembrane region" description="Helical" evidence="8">
    <location>
        <begin position="403"/>
        <end position="427"/>
    </location>
</feature>
<organism evidence="10 11">
    <name type="scientific">Eremothecium cymbalariae (strain CBS 270.75 / DBVPG 7215 / KCTC 17166 / NRRL Y-17582)</name>
    <name type="common">Yeast</name>
    <dbReference type="NCBI Taxonomy" id="931890"/>
    <lineage>
        <taxon>Eukaryota</taxon>
        <taxon>Fungi</taxon>
        <taxon>Dikarya</taxon>
        <taxon>Ascomycota</taxon>
        <taxon>Saccharomycotina</taxon>
        <taxon>Saccharomycetes</taxon>
        <taxon>Saccharomycetales</taxon>
        <taxon>Saccharomycetaceae</taxon>
        <taxon>Eremothecium</taxon>
    </lineage>
</organism>
<feature type="transmembrane region" description="Helical" evidence="8">
    <location>
        <begin position="161"/>
        <end position="181"/>
    </location>
</feature>
<accession>G8JXK2</accession>
<dbReference type="GO" id="GO:0015171">
    <property type="term" value="F:amino acid transmembrane transporter activity"/>
    <property type="evidence" value="ECO:0007669"/>
    <property type="project" value="UniProtKB-ARBA"/>
</dbReference>
<feature type="transmembrane region" description="Helical" evidence="8">
    <location>
        <begin position="80"/>
        <end position="102"/>
    </location>
</feature>
<feature type="transmembrane region" description="Helical" evidence="8">
    <location>
        <begin position="123"/>
        <end position="141"/>
    </location>
</feature>
<reference evidence="11" key="1">
    <citation type="journal article" date="2012" name="G3 (Bethesda)">
        <title>Pichia sorbitophila, an interspecies yeast hybrid reveals early steps of genome resolution following polyploidization.</title>
        <authorList>
            <person name="Leh Louis V."/>
            <person name="Despons L."/>
            <person name="Friedrich A."/>
            <person name="Martin T."/>
            <person name="Durrens P."/>
            <person name="Casaregola S."/>
            <person name="Neuveglise C."/>
            <person name="Fairhead C."/>
            <person name="Marck C."/>
            <person name="Cruz J.A."/>
            <person name="Straub M.L."/>
            <person name="Kugler V."/>
            <person name="Sacerdot C."/>
            <person name="Uzunov Z."/>
            <person name="Thierry A."/>
            <person name="Weiss S."/>
            <person name="Bleykasten C."/>
            <person name="De Montigny J."/>
            <person name="Jacques N."/>
            <person name="Jung P."/>
            <person name="Lemaire M."/>
            <person name="Mallet S."/>
            <person name="Morel G."/>
            <person name="Richard G.F."/>
            <person name="Sarkar A."/>
            <person name="Savel G."/>
            <person name="Schacherer J."/>
            <person name="Seret M.L."/>
            <person name="Talla E."/>
            <person name="Samson G."/>
            <person name="Jubin C."/>
            <person name="Poulain J."/>
            <person name="Vacherie B."/>
            <person name="Barbe V."/>
            <person name="Pelletier E."/>
            <person name="Sherman D.J."/>
            <person name="Westhof E."/>
            <person name="Weissenbach J."/>
            <person name="Baret P.V."/>
            <person name="Wincker P."/>
            <person name="Gaillardin C."/>
            <person name="Dujon B."/>
            <person name="Souciet J.L."/>
        </authorList>
    </citation>
    <scope>NUCLEOTIDE SEQUENCE [LARGE SCALE GENOMIC DNA]</scope>
    <source>
        <strain evidence="11">CBS 270.75 / DBVPG 7215 / KCTC 17166 / NRRL Y-17582</strain>
    </source>
</reference>
<dbReference type="HOGENOM" id="CLU_007946_12_0_1"/>
<evidence type="ECO:0000256" key="2">
    <source>
        <dbReference type="ARBA" id="ARBA00006983"/>
    </source>
</evidence>
<evidence type="ECO:0000256" key="4">
    <source>
        <dbReference type="ARBA" id="ARBA00022692"/>
    </source>
</evidence>
<name>G8JXK2_ERECY</name>
<dbReference type="AlphaFoldDB" id="G8JXK2"/>
<keyword evidence="7 8" id="KW-0472">Membrane</keyword>
<dbReference type="Gene3D" id="1.20.1740.10">
    <property type="entry name" value="Amino acid/polyamine transporter I"/>
    <property type="match status" value="1"/>
</dbReference>
<evidence type="ECO:0000313" key="10">
    <source>
        <dbReference type="EMBL" id="AET41576.1"/>
    </source>
</evidence>
<dbReference type="InterPro" id="IPR050524">
    <property type="entry name" value="APC_YAT"/>
</dbReference>
<dbReference type="eggNOG" id="KOG1286">
    <property type="taxonomic scope" value="Eukaryota"/>
</dbReference>
<sequence>MKTRLKLLCKKDASGAEADSVESVAEDVEAGAGVQGKKEVLRQSIRPRHVFMISMATGIGTGLLVGNGKSIACAGIGGTLIGYGIIGVMLVCCMQSVGELVVAFPSLSGGFNSYGKRFIDPSLGFSVSWLFCLQWMIVLPLELVTGSMTIKYWNASLSPSLFVSVFYALICVVNSFGSGGYAEAEFIFNSLKVVVIIGFIILGVLIDTGCVGTSGTIGFRYLIDPGMFNKNYNIIKATAGTLVNAAFSCGGVEFLALSAAEQNRDNMPKSIGRACNQVSIRIFVFYLLSISVVGLLVPHNSPILMGSGSNMIHSSPYVAAVAMNGITVVPHIINAVILIAVISVANSAMYSSSRTLHSLAEQNFAPKYFTKLNKHGQPMRCLFISALFGLISFVAEYRDQEAIFIWLLSISGLSTIFTWTTICIAHIRFRDAIKSRGQSLETLGYKSITGVAGSYIATVINLVILVVQFWVSLFPLESNGKPNIVQFFQNYMAVPVALLFYIGHKVYTKNWSLLIRASNVDITTDRDIYCPTIEDPKIKVLMQNSPSQDLASVDSSSVSPALEMYAAIK</sequence>
<dbReference type="PANTHER" id="PTHR43341">
    <property type="entry name" value="AMINO ACID PERMEASE"/>
    <property type="match status" value="1"/>
</dbReference>
<evidence type="ECO:0000256" key="5">
    <source>
        <dbReference type="ARBA" id="ARBA00022970"/>
    </source>
</evidence>
<feature type="transmembrane region" description="Helical" evidence="8">
    <location>
        <begin position="278"/>
        <end position="297"/>
    </location>
</feature>
<dbReference type="Proteomes" id="UP000006790">
    <property type="component" value="Chromosome 8"/>
</dbReference>
<comment type="subcellular location">
    <subcellularLocation>
        <location evidence="1">Membrane</location>
        <topology evidence="1">Multi-pass membrane protein</topology>
    </subcellularLocation>
</comment>
<feature type="transmembrane region" description="Helical" evidence="8">
    <location>
        <begin position="381"/>
        <end position="397"/>
    </location>
</feature>
<feature type="transmembrane region" description="Helical" evidence="8">
    <location>
        <begin position="448"/>
        <end position="471"/>
    </location>
</feature>
<dbReference type="GO" id="GO:0016020">
    <property type="term" value="C:membrane"/>
    <property type="evidence" value="ECO:0007669"/>
    <property type="project" value="UniProtKB-SubCell"/>
</dbReference>
<dbReference type="PANTHER" id="PTHR43341:SF17">
    <property type="entry name" value="GENERAL AMINO ACID PERMEASE AGP1-RELATED"/>
    <property type="match status" value="1"/>
</dbReference>
<evidence type="ECO:0000256" key="6">
    <source>
        <dbReference type="ARBA" id="ARBA00022989"/>
    </source>
</evidence>
<keyword evidence="4 8" id="KW-0812">Transmembrane</keyword>
<keyword evidence="5" id="KW-0029">Amino-acid transport</keyword>
<dbReference type="OMA" id="WTTICIA"/>
<evidence type="ECO:0000256" key="1">
    <source>
        <dbReference type="ARBA" id="ARBA00004141"/>
    </source>
</evidence>
<dbReference type="KEGG" id="erc:Ecym_8297"/>